<evidence type="ECO:0008006" key="3">
    <source>
        <dbReference type="Google" id="ProtNLM"/>
    </source>
</evidence>
<keyword evidence="2" id="KW-1185">Reference proteome</keyword>
<dbReference type="Proteomes" id="UP000000967">
    <property type="component" value="Segment"/>
</dbReference>
<name>Q854U6_9CAUD</name>
<reference evidence="1 2" key="1">
    <citation type="journal article" date="2003" name="Cell">
        <title>Origins of highly mosaic mycobacteriophage genomes.</title>
        <authorList>
            <person name="Pedulla M.L."/>
            <person name="Ford M.E."/>
            <person name="Houtz J.M."/>
            <person name="Karthikeyan T."/>
            <person name="Wadsworth C."/>
            <person name="Lewis J.A."/>
            <person name="Jacobs-Sera D."/>
            <person name="Falbo J."/>
            <person name="Gross J."/>
            <person name="Pannunzio N.R."/>
            <person name="Brucker W."/>
            <person name="Kumar V."/>
            <person name="Kandasamy J."/>
            <person name="Keenan L."/>
            <person name="Bardarov S."/>
            <person name="Kriakov J."/>
            <person name="Lawrence J.G."/>
            <person name="Jacobs W.R. Jr."/>
            <person name="Hendrix R.W."/>
            <person name="Hatfull G.F."/>
        </authorList>
    </citation>
    <scope>NUCLEOTIDE SEQUENCE</scope>
</reference>
<protein>
    <recommendedName>
        <fullName evidence="3">DUF732 domain-containing protein</fullName>
    </recommendedName>
</protein>
<accession>Q854U6</accession>
<organism evidence="1 2">
    <name type="scientific">Mycobacterium phage Che9c</name>
    <dbReference type="NCBI Taxonomy" id="2907832"/>
    <lineage>
        <taxon>Viruses</taxon>
        <taxon>Duplodnaviria</taxon>
        <taxon>Heunggongvirae</taxon>
        <taxon>Uroviricota</taxon>
        <taxon>Caudoviricetes</taxon>
        <taxon>Chenonavirus</taxon>
        <taxon>Chenonavirus Che9c</taxon>
    </lineage>
</organism>
<evidence type="ECO:0000313" key="2">
    <source>
        <dbReference type="Proteomes" id="UP000000967"/>
    </source>
</evidence>
<sequence>MSTNSVPANVRPIWTPADAAKAAEDAAKHKPVRLRDWLWAPVLIAAAILLPGLTAPPAQADGVDDAVALYGIPVVCDTIDEYPSAGGVAGVALALIDEGYTRTEAGEIVATSVIVFCPEHLVDVQAFINEYASKGQIV</sequence>
<dbReference type="KEGG" id="vg:1259356"/>
<gene>
    <name evidence="1" type="primary">54</name>
    <name evidence="1" type="ORF">PBI_CHE9C_54</name>
</gene>
<dbReference type="EMBL" id="AY129333">
    <property type="protein sequence ID" value="AAN12612.1"/>
    <property type="molecule type" value="Genomic_DNA"/>
</dbReference>
<proteinExistence type="predicted"/>
<evidence type="ECO:0000313" key="1">
    <source>
        <dbReference type="EMBL" id="AAN12612.1"/>
    </source>
</evidence>
<dbReference type="RefSeq" id="NP_817731.1">
    <property type="nucleotide sequence ID" value="NC_004683.1"/>
</dbReference>